<proteinExistence type="predicted"/>
<reference evidence="1" key="1">
    <citation type="submission" date="2022-02" db="EMBL/GenBank/DDBJ databases">
        <title>Coral-associated bacteria.</title>
        <authorList>
            <person name="Tang K."/>
            <person name="Wang X."/>
        </authorList>
    </citation>
    <scope>NUCLEOTIDE SEQUENCE</scope>
    <source>
        <strain evidence="1">SCSIO 43006</strain>
    </source>
</reference>
<keyword evidence="2" id="KW-1185">Reference proteome</keyword>
<evidence type="ECO:0000313" key="1">
    <source>
        <dbReference type="EMBL" id="USD23331.1"/>
    </source>
</evidence>
<accession>A0ABY4VIW4</accession>
<dbReference type="Proteomes" id="UP001055658">
    <property type="component" value="Chromosome"/>
</dbReference>
<organism evidence="1 2">
    <name type="scientific">Microbulbifer variabilis</name>
    <dbReference type="NCBI Taxonomy" id="266805"/>
    <lineage>
        <taxon>Bacteria</taxon>
        <taxon>Pseudomonadati</taxon>
        <taxon>Pseudomonadota</taxon>
        <taxon>Gammaproteobacteria</taxon>
        <taxon>Cellvibrionales</taxon>
        <taxon>Microbulbiferaceae</taxon>
        <taxon>Microbulbifer</taxon>
    </lineage>
</organism>
<dbReference type="RefSeq" id="WP_252085677.1">
    <property type="nucleotide sequence ID" value="NZ_CP092418.1"/>
</dbReference>
<sequence length="68" mass="7639">MRIFSIGLYEILGNVRAESKRLGKKLSGGSFGIYENLLSRKNFIPKLIDQGSLDFSIRLRAAICYGDK</sequence>
<name>A0ABY4VIW4_9GAMM</name>
<evidence type="ECO:0008006" key="3">
    <source>
        <dbReference type="Google" id="ProtNLM"/>
    </source>
</evidence>
<gene>
    <name evidence="1" type="ORF">MJO52_09400</name>
</gene>
<dbReference type="EMBL" id="CP092418">
    <property type="protein sequence ID" value="USD23331.1"/>
    <property type="molecule type" value="Genomic_DNA"/>
</dbReference>
<evidence type="ECO:0000313" key="2">
    <source>
        <dbReference type="Proteomes" id="UP001055658"/>
    </source>
</evidence>
<protein>
    <recommendedName>
        <fullName evidence="3">Four helix bundle protein</fullName>
    </recommendedName>
</protein>